<proteinExistence type="predicted"/>
<evidence type="ECO:0000259" key="4">
    <source>
        <dbReference type="PROSITE" id="PS50027"/>
    </source>
</evidence>
<feature type="compositionally biased region" description="Basic and acidic residues" evidence="2">
    <location>
        <begin position="215"/>
        <end position="225"/>
    </location>
</feature>
<keyword evidence="1" id="KW-0424">Laminin EGF-like domain</keyword>
<feature type="domain" description="Laminin EGF-like" evidence="4">
    <location>
        <begin position="247"/>
        <end position="290"/>
    </location>
</feature>
<evidence type="ECO:0000256" key="1">
    <source>
        <dbReference type="PROSITE-ProRule" id="PRU00460"/>
    </source>
</evidence>
<feature type="compositionally biased region" description="Polar residues" evidence="2">
    <location>
        <begin position="132"/>
        <end position="149"/>
    </location>
</feature>
<dbReference type="Proteomes" id="UP000324222">
    <property type="component" value="Unassembled WGS sequence"/>
</dbReference>
<name>A0A5B7FEL3_PORTR</name>
<feature type="region of interest" description="Disordered" evidence="2">
    <location>
        <begin position="182"/>
        <end position="228"/>
    </location>
</feature>
<reference evidence="5 6" key="1">
    <citation type="submission" date="2019-05" db="EMBL/GenBank/DDBJ databases">
        <title>Another draft genome of Portunus trituberculatus and its Hox gene families provides insights of decapod evolution.</title>
        <authorList>
            <person name="Jeong J.-H."/>
            <person name="Song I."/>
            <person name="Kim S."/>
            <person name="Choi T."/>
            <person name="Kim D."/>
            <person name="Ryu S."/>
            <person name="Kim W."/>
        </authorList>
    </citation>
    <scope>NUCLEOTIDE SEQUENCE [LARGE SCALE GENOMIC DNA]</scope>
    <source>
        <tissue evidence="5">Muscle</tissue>
    </source>
</reference>
<dbReference type="PROSITE" id="PS50027">
    <property type="entry name" value="EGF_LAM_2"/>
    <property type="match status" value="1"/>
</dbReference>
<dbReference type="Pfam" id="PF00053">
    <property type="entry name" value="EGF_laminin"/>
    <property type="match status" value="1"/>
</dbReference>
<evidence type="ECO:0000256" key="3">
    <source>
        <dbReference type="SAM" id="SignalP"/>
    </source>
</evidence>
<dbReference type="PROSITE" id="PS01248">
    <property type="entry name" value="EGF_LAM_1"/>
    <property type="match status" value="1"/>
</dbReference>
<keyword evidence="1" id="KW-1015">Disulfide bond</keyword>
<evidence type="ECO:0000313" key="6">
    <source>
        <dbReference type="Proteomes" id="UP000324222"/>
    </source>
</evidence>
<dbReference type="AlphaFoldDB" id="A0A5B7FEL3"/>
<feature type="signal peptide" evidence="3">
    <location>
        <begin position="1"/>
        <end position="18"/>
    </location>
</feature>
<accession>A0A5B7FEL3</accession>
<sequence length="296" mass="33202">MFHFWVVVLFFVFVDTECQSNTLIRTQCRVTCNTNPSRPRTATQLCSERQSQFRSSPSLSRYSVYEPLNAYWKQYGSNVKGANHSVVTINTDRQSESRSDAISREQYILGQQSSQWQNLIKHNGRRQEKQPAYSTSPTHQIYSHHGQQSEARRPSIRTSTSVTAPPLIKSSTGFTLYSTLEKHGQGRRGGSGQGKHSGIPSRNRGEGHQGTAFHRRGEGYPERKSQSVSGEGFGEAYLRWSEYGIGCSCDECGTRNCEHFSGVCQCFENVIGEDCDRCAQDHWGFASCQVGGGRMT</sequence>
<dbReference type="SMART" id="SM00180">
    <property type="entry name" value="EGF_Lam"/>
    <property type="match status" value="1"/>
</dbReference>
<evidence type="ECO:0000313" key="5">
    <source>
        <dbReference type="EMBL" id="MPC43508.1"/>
    </source>
</evidence>
<dbReference type="EMBL" id="VSRR010005860">
    <property type="protein sequence ID" value="MPC43508.1"/>
    <property type="molecule type" value="Genomic_DNA"/>
</dbReference>
<feature type="compositionally biased region" description="Polar residues" evidence="2">
    <location>
        <begin position="156"/>
        <end position="167"/>
    </location>
</feature>
<keyword evidence="3" id="KW-0732">Signal</keyword>
<feature type="chain" id="PRO_5023041854" evidence="3">
    <location>
        <begin position="19"/>
        <end position="296"/>
    </location>
</feature>
<dbReference type="CDD" id="cd00055">
    <property type="entry name" value="EGF_Lam"/>
    <property type="match status" value="1"/>
</dbReference>
<dbReference type="Gene3D" id="2.10.25.10">
    <property type="entry name" value="Laminin"/>
    <property type="match status" value="1"/>
</dbReference>
<evidence type="ECO:0000256" key="2">
    <source>
        <dbReference type="SAM" id="MobiDB-lite"/>
    </source>
</evidence>
<comment type="caution">
    <text evidence="1">Lacks conserved residue(s) required for the propagation of feature annotation.</text>
</comment>
<organism evidence="5 6">
    <name type="scientific">Portunus trituberculatus</name>
    <name type="common">Swimming crab</name>
    <name type="synonym">Neptunus trituberculatus</name>
    <dbReference type="NCBI Taxonomy" id="210409"/>
    <lineage>
        <taxon>Eukaryota</taxon>
        <taxon>Metazoa</taxon>
        <taxon>Ecdysozoa</taxon>
        <taxon>Arthropoda</taxon>
        <taxon>Crustacea</taxon>
        <taxon>Multicrustacea</taxon>
        <taxon>Malacostraca</taxon>
        <taxon>Eumalacostraca</taxon>
        <taxon>Eucarida</taxon>
        <taxon>Decapoda</taxon>
        <taxon>Pleocyemata</taxon>
        <taxon>Brachyura</taxon>
        <taxon>Eubrachyura</taxon>
        <taxon>Portunoidea</taxon>
        <taxon>Portunidae</taxon>
        <taxon>Portuninae</taxon>
        <taxon>Portunus</taxon>
    </lineage>
</organism>
<protein>
    <submittedName>
        <fullName evidence="5">Laminin subunit alpha</fullName>
    </submittedName>
</protein>
<feature type="disulfide bond" evidence="1">
    <location>
        <begin position="266"/>
        <end position="275"/>
    </location>
</feature>
<feature type="region of interest" description="Disordered" evidence="2">
    <location>
        <begin position="124"/>
        <end position="167"/>
    </location>
</feature>
<gene>
    <name evidence="5" type="primary">LanA_0</name>
    <name evidence="5" type="ORF">E2C01_037157</name>
</gene>
<dbReference type="SUPFAM" id="SSF57196">
    <property type="entry name" value="EGF/Laminin"/>
    <property type="match status" value="1"/>
</dbReference>
<dbReference type="InterPro" id="IPR002049">
    <property type="entry name" value="LE_dom"/>
</dbReference>
<keyword evidence="6" id="KW-1185">Reference proteome</keyword>
<comment type="caution">
    <text evidence="5">The sequence shown here is derived from an EMBL/GenBank/DDBJ whole genome shotgun (WGS) entry which is preliminary data.</text>
</comment>